<name>A0A1H5PY98_9ACTN</name>
<dbReference type="InterPro" id="IPR015943">
    <property type="entry name" value="WD40/YVTN_repeat-like_dom_sf"/>
</dbReference>
<dbReference type="Gene3D" id="2.60.120.260">
    <property type="entry name" value="Galactose-binding domain-like"/>
    <property type="match status" value="1"/>
</dbReference>
<sequence length="964" mass="101336">MTRSSRVAPALLAGVAIGGLLAALPAAAEEEPPGNPLANPSFEAPVGAGGEIEGWSPLWLRPTVRAEVTDERASDGAQSLHFADEDTQYGGALVSAAVPVTAGEEYRVRLDLYVTSGTLNSTMYFLDGAGERVGIDNVRWSPDLDAWSPQSWTTTVPDGATQAQVVLNSGSTATVDAYVDNVRFEPAPFRGTQESLGAPITNLVSAGIGYTTDASGRAIGLVIAKGEPSVASVVDIGTGELLASREMDNIWQAWSYATAPDRSIYVGSDVLGAVWRFDPDDLSFELIGEKPFGQTNLWATGVTESGRIVWGSYPDGKVFSYDPADGSWHDHGTVQAGNKYVRSMDVVGETAYVGLGSSAAVGVVDLATDQVTIIPNPDAEAGQEFAYDVDVRENLLFVRYYPSNRLHVYDLETSAWIDTISREAVGLGVSPVFETVSDAATHREVMVPLMGGGSVAYDLDTGTERTTCFDLGGGAARMWSPVPLAIDGASSQTIVTARADGTFYTYDPVSGECGTRPTEALGAAILIRSIGAGPDGDVYLGGAGLVHLDPDTDETTALPLTGQIMDFHAHDGLLLYGTYTNAGINVYDPSQPLEPGVNPRPRVKVGHEQDRPIAMTSMDDKVAIGTFPVPARLGGALAILDPETMALEVYDNLIENQSIYALQYRDGLLYGGSGITGGLGQEPTETEGTLFVFDPATGEVVFETVPVPGDGHVSALTFDDDGNLWGLTANSIFRFDPATREVVAQRRYFNTDDSAAYVRGRELYWHDDKLVGSTSGRVFEVDPTTLDMEIIATDTANLAIDAQGRYYYATGSELLRWTPAEPAPRCDVTVDEDHAGPLAADGTTVCVDGVTVDGPVTIGGGGSLHVVDATITGPLRVTSAATVDVSGSTLTGPAAIAGTTGRFRFTANRVAGPVELTGNTAAELDFSGNEVTGPLACTGNSPAIVEQAAANTVTGPRGGQCRLP</sequence>
<dbReference type="SUPFAM" id="SSF49785">
    <property type="entry name" value="Galactose-binding domain-like"/>
    <property type="match status" value="1"/>
</dbReference>
<protein>
    <recommendedName>
        <fullName evidence="4">Carbohydrate binding domain-containing protein</fullName>
    </recommendedName>
</protein>
<gene>
    <name evidence="2" type="ORF">SAMN04488561_6914</name>
</gene>
<dbReference type="OrthoDB" id="99456at2"/>
<feature type="signal peptide" evidence="1">
    <location>
        <begin position="1"/>
        <end position="28"/>
    </location>
</feature>
<dbReference type="SUPFAM" id="SSF50998">
    <property type="entry name" value="Quinoprotein alcohol dehydrogenase-like"/>
    <property type="match status" value="1"/>
</dbReference>
<proteinExistence type="predicted"/>
<keyword evidence="3" id="KW-1185">Reference proteome</keyword>
<dbReference type="Gene3D" id="2.130.10.10">
    <property type="entry name" value="YVTN repeat-like/Quinoprotein amine dehydrogenase"/>
    <property type="match status" value="2"/>
</dbReference>
<dbReference type="AlphaFoldDB" id="A0A1H5PY98"/>
<accession>A0A1H5PY98</accession>
<evidence type="ECO:0008006" key="4">
    <source>
        <dbReference type="Google" id="ProtNLM"/>
    </source>
</evidence>
<dbReference type="EMBL" id="FNUC01000004">
    <property type="protein sequence ID" value="SEF18843.1"/>
    <property type="molecule type" value="Genomic_DNA"/>
</dbReference>
<dbReference type="Proteomes" id="UP000181980">
    <property type="component" value="Unassembled WGS sequence"/>
</dbReference>
<dbReference type="SUPFAM" id="SSF101898">
    <property type="entry name" value="NHL repeat"/>
    <property type="match status" value="1"/>
</dbReference>
<dbReference type="STRING" id="561176.SAMN04488561_6914"/>
<evidence type="ECO:0000313" key="2">
    <source>
        <dbReference type="EMBL" id="SEF18843.1"/>
    </source>
</evidence>
<keyword evidence="1" id="KW-0732">Signal</keyword>
<dbReference type="InterPro" id="IPR008979">
    <property type="entry name" value="Galactose-bd-like_sf"/>
</dbReference>
<organism evidence="2 3">
    <name type="scientific">Jiangella alba</name>
    <dbReference type="NCBI Taxonomy" id="561176"/>
    <lineage>
        <taxon>Bacteria</taxon>
        <taxon>Bacillati</taxon>
        <taxon>Actinomycetota</taxon>
        <taxon>Actinomycetes</taxon>
        <taxon>Jiangellales</taxon>
        <taxon>Jiangellaceae</taxon>
        <taxon>Jiangella</taxon>
    </lineage>
</organism>
<evidence type="ECO:0000256" key="1">
    <source>
        <dbReference type="SAM" id="SignalP"/>
    </source>
</evidence>
<dbReference type="InterPro" id="IPR011047">
    <property type="entry name" value="Quinoprotein_ADH-like_sf"/>
</dbReference>
<feature type="chain" id="PRO_5010296556" description="Carbohydrate binding domain-containing protein" evidence="1">
    <location>
        <begin position="29"/>
        <end position="964"/>
    </location>
</feature>
<evidence type="ECO:0000313" key="3">
    <source>
        <dbReference type="Proteomes" id="UP000181980"/>
    </source>
</evidence>
<dbReference type="RefSeq" id="WP_069111397.1">
    <property type="nucleotide sequence ID" value="NZ_FNUC01000004.1"/>
</dbReference>
<reference evidence="3" key="1">
    <citation type="submission" date="2016-10" db="EMBL/GenBank/DDBJ databases">
        <authorList>
            <person name="Varghese N."/>
            <person name="Submissions S."/>
        </authorList>
    </citation>
    <scope>NUCLEOTIDE SEQUENCE [LARGE SCALE GENOMIC DNA]</scope>
    <source>
        <strain evidence="3">DSM 45237</strain>
    </source>
</reference>